<proteinExistence type="predicted"/>
<name>A0A1M6IIA8_MALRU</name>
<dbReference type="InterPro" id="IPR036412">
    <property type="entry name" value="HAD-like_sf"/>
</dbReference>
<dbReference type="Gene3D" id="3.40.50.1000">
    <property type="entry name" value="HAD superfamily/HAD-like"/>
    <property type="match status" value="1"/>
</dbReference>
<dbReference type="SUPFAM" id="SSF56784">
    <property type="entry name" value="HAD-like"/>
    <property type="match status" value="1"/>
</dbReference>
<reference evidence="1 2" key="1">
    <citation type="submission" date="2016-11" db="EMBL/GenBank/DDBJ databases">
        <authorList>
            <person name="Jaros S."/>
            <person name="Januszkiewicz K."/>
            <person name="Wedrychowicz H."/>
        </authorList>
    </citation>
    <scope>NUCLEOTIDE SEQUENCE [LARGE SCALE GENOMIC DNA]</scope>
    <source>
        <strain evidence="1 2">DSM 5091</strain>
    </source>
</reference>
<evidence type="ECO:0000313" key="2">
    <source>
        <dbReference type="Proteomes" id="UP000184171"/>
    </source>
</evidence>
<dbReference type="EMBL" id="FQZT01000007">
    <property type="protein sequence ID" value="SHJ34169.1"/>
    <property type="molecule type" value="Genomic_DNA"/>
</dbReference>
<sequence length="156" mass="17149">MLKIEIPGWGELRCEHLVLDYNGTIAIDGKLLPGVQERLQQLAEQVKIHVITADTFGNVAKEVAEIPCKLAIIAQQKQDEAKQKYCRELGRETVVAIGNGRNDQLLLKTAELGIAIMQEEGAAGRAIFAADLLIPDILAAFDLLLKPQRLIATLRN</sequence>
<gene>
    <name evidence="1" type="ORF">SAMN02745165_02119</name>
</gene>
<accession>A0A1M6IIA8</accession>
<organism evidence="1 2">
    <name type="scientific">Malonomonas rubra DSM 5091</name>
    <dbReference type="NCBI Taxonomy" id="1122189"/>
    <lineage>
        <taxon>Bacteria</taxon>
        <taxon>Pseudomonadati</taxon>
        <taxon>Thermodesulfobacteriota</taxon>
        <taxon>Desulfuromonadia</taxon>
        <taxon>Desulfuromonadales</taxon>
        <taxon>Geopsychrobacteraceae</taxon>
        <taxon>Malonomonas</taxon>
    </lineage>
</organism>
<dbReference type="OrthoDB" id="159409at2"/>
<keyword evidence="2" id="KW-1185">Reference proteome</keyword>
<evidence type="ECO:0000313" key="1">
    <source>
        <dbReference type="EMBL" id="SHJ34169.1"/>
    </source>
</evidence>
<dbReference type="AlphaFoldDB" id="A0A1M6IIA8"/>
<dbReference type="InterPro" id="IPR023214">
    <property type="entry name" value="HAD_sf"/>
</dbReference>
<protein>
    <submittedName>
        <fullName evidence="1">ATPase, P-type (Transporting), HAD superfamily, subfamily IC</fullName>
    </submittedName>
</protein>
<dbReference type="STRING" id="1122189.SAMN02745165_02119"/>
<dbReference type="Proteomes" id="UP000184171">
    <property type="component" value="Unassembled WGS sequence"/>
</dbReference>